<keyword evidence="2" id="KW-0949">S-adenosyl-L-methionine</keyword>
<dbReference type="InterPro" id="IPR016718">
    <property type="entry name" value="rRNA_m1G-MeTrfase_A_prd"/>
</dbReference>
<keyword evidence="6" id="KW-1185">Reference proteome</keyword>
<dbReference type="OrthoDB" id="108476at2"/>
<evidence type="ECO:0000256" key="1">
    <source>
        <dbReference type="PIRSR" id="PIRSR018249-1"/>
    </source>
</evidence>
<dbReference type="Pfam" id="PF21302">
    <property type="entry name" value="Zn_ribbon_RlmA"/>
    <property type="match status" value="1"/>
</dbReference>
<dbReference type="SUPFAM" id="SSF53335">
    <property type="entry name" value="S-adenosyl-L-methionine-dependent methyltransferases"/>
    <property type="match status" value="1"/>
</dbReference>
<keyword evidence="5" id="KW-0808">Transferase</keyword>
<feature type="domain" description="23S rRNA (guanine(745)-N(1))-methyltransferase N-terminal" evidence="4">
    <location>
        <begin position="11"/>
        <end position="45"/>
    </location>
</feature>
<feature type="binding site" evidence="1">
    <location>
        <position position="15"/>
    </location>
    <ligand>
        <name>Zn(2+)</name>
        <dbReference type="ChEBI" id="CHEBI:29105"/>
    </ligand>
</feature>
<reference evidence="5 6" key="1">
    <citation type="submission" date="2019-01" db="EMBL/GenBank/DDBJ databases">
        <title>Lactibacter flavus gen. nov., sp. nov., a novel bacterium of the family Propionibacteriaceae isolated from raw milk and dairy products.</title>
        <authorList>
            <person name="Huptas C."/>
            <person name="Wenning M."/>
            <person name="Breitenwieser F."/>
            <person name="Doll E."/>
            <person name="Von Neubeck M."/>
            <person name="Busse H.-J."/>
            <person name="Scherer S."/>
        </authorList>
    </citation>
    <scope>NUCLEOTIDE SEQUENCE [LARGE SCALE GENOMIC DNA]</scope>
    <source>
        <strain evidence="5 6">DSM 22130</strain>
    </source>
</reference>
<evidence type="ECO:0000313" key="6">
    <source>
        <dbReference type="Proteomes" id="UP000291933"/>
    </source>
</evidence>
<feature type="domain" description="Methyltransferase" evidence="3">
    <location>
        <begin position="88"/>
        <end position="171"/>
    </location>
</feature>
<dbReference type="Proteomes" id="UP000291933">
    <property type="component" value="Unassembled WGS sequence"/>
</dbReference>
<keyword evidence="1" id="KW-0862">Zinc</keyword>
<dbReference type="AlphaFoldDB" id="A0A4Q9KLB5"/>
<feature type="binding site" evidence="2">
    <location>
        <position position="71"/>
    </location>
    <ligand>
        <name>S-adenosyl-L-methionine</name>
        <dbReference type="ChEBI" id="CHEBI:59789"/>
    </ligand>
</feature>
<keyword evidence="1" id="KW-0479">Metal-binding</keyword>
<dbReference type="InterPro" id="IPR048647">
    <property type="entry name" value="RlmA_N"/>
</dbReference>
<evidence type="ECO:0000256" key="2">
    <source>
        <dbReference type="PIRSR" id="PIRSR018249-2"/>
    </source>
</evidence>
<sequence>MSLDAARGLLACPVCGSGLTESDTSLTCANAHRFDVARQGYVNLLGSRPPANADTAEMVAARDRVLSSGLYDPIAEQVARRLAQSPTIVDVGAGTGFYLARALDASGGRGVALDVSVPAARRAAKAHARAASVVADVWRRLPLLSGRLSAVLCVFAPRSVPEFARILIPGGLLVVVTPTASHLSGLRERHGLLGIEADKDERLARSALGLFDPTARAVVEYRAEASAEQVRDLIAMGPNAFHGVPNDVTADTVQVSVTVSLFRKAAGDESGLA</sequence>
<dbReference type="RefSeq" id="WP_131171598.1">
    <property type="nucleotide sequence ID" value="NZ_FXTL01000008.1"/>
</dbReference>
<protein>
    <submittedName>
        <fullName evidence="5">Methyltransferase domain-containing protein</fullName>
    </submittedName>
</protein>
<accession>A0A4Q9KLB5</accession>
<dbReference type="Gene3D" id="3.40.50.150">
    <property type="entry name" value="Vaccinia Virus protein VP39"/>
    <property type="match status" value="1"/>
</dbReference>
<feature type="binding site" evidence="1">
    <location>
        <position position="12"/>
    </location>
    <ligand>
        <name>Zn(2+)</name>
        <dbReference type="ChEBI" id="CHEBI:29105"/>
    </ligand>
</feature>
<feature type="binding site" evidence="1">
    <location>
        <position position="32"/>
    </location>
    <ligand>
        <name>Zn(2+)</name>
        <dbReference type="ChEBI" id="CHEBI:29105"/>
    </ligand>
</feature>
<feature type="binding site" evidence="2">
    <location>
        <position position="182"/>
    </location>
    <ligand>
        <name>S-adenosyl-L-methionine</name>
        <dbReference type="ChEBI" id="CHEBI:59789"/>
    </ligand>
</feature>
<keyword evidence="5" id="KW-0489">Methyltransferase</keyword>
<name>A0A4Q9KLB5_PROTD</name>
<evidence type="ECO:0000313" key="5">
    <source>
        <dbReference type="EMBL" id="TBT95302.1"/>
    </source>
</evidence>
<evidence type="ECO:0000259" key="3">
    <source>
        <dbReference type="Pfam" id="PF13649"/>
    </source>
</evidence>
<feature type="binding site" evidence="2">
    <location>
        <begin position="95"/>
        <end position="96"/>
    </location>
    <ligand>
        <name>S-adenosyl-L-methionine</name>
        <dbReference type="ChEBI" id="CHEBI:59789"/>
    </ligand>
</feature>
<comment type="caution">
    <text evidence="5">The sequence shown here is derived from an EMBL/GenBank/DDBJ whole genome shotgun (WGS) entry which is preliminary data.</text>
</comment>
<evidence type="ECO:0000259" key="4">
    <source>
        <dbReference type="Pfam" id="PF21302"/>
    </source>
</evidence>
<dbReference type="EMBL" id="SDMR01000005">
    <property type="protein sequence ID" value="TBT95302.1"/>
    <property type="molecule type" value="Genomic_DNA"/>
</dbReference>
<dbReference type="PIRSF" id="PIRSF018249">
    <property type="entry name" value="MyrA_prd"/>
    <property type="match status" value="1"/>
</dbReference>
<dbReference type="GO" id="GO:0032259">
    <property type="term" value="P:methylation"/>
    <property type="evidence" value="ECO:0007669"/>
    <property type="project" value="UniProtKB-KW"/>
</dbReference>
<dbReference type="InterPro" id="IPR041698">
    <property type="entry name" value="Methyltransf_25"/>
</dbReference>
<gene>
    <name evidence="5" type="ORF">ET996_05685</name>
</gene>
<dbReference type="CDD" id="cd02440">
    <property type="entry name" value="AdoMet_MTases"/>
    <property type="match status" value="1"/>
</dbReference>
<dbReference type="InterPro" id="IPR029063">
    <property type="entry name" value="SAM-dependent_MTases_sf"/>
</dbReference>
<dbReference type="GO" id="GO:0008168">
    <property type="term" value="F:methyltransferase activity"/>
    <property type="evidence" value="ECO:0007669"/>
    <property type="project" value="UniProtKB-KW"/>
</dbReference>
<dbReference type="GO" id="GO:0046872">
    <property type="term" value="F:metal ion binding"/>
    <property type="evidence" value="ECO:0007669"/>
    <property type="project" value="UniProtKB-KW"/>
</dbReference>
<dbReference type="Pfam" id="PF13649">
    <property type="entry name" value="Methyltransf_25"/>
    <property type="match status" value="1"/>
</dbReference>
<organism evidence="5 6">
    <name type="scientific">Propioniciclava tarda</name>
    <dbReference type="NCBI Taxonomy" id="433330"/>
    <lineage>
        <taxon>Bacteria</taxon>
        <taxon>Bacillati</taxon>
        <taxon>Actinomycetota</taxon>
        <taxon>Actinomycetes</taxon>
        <taxon>Propionibacteriales</taxon>
        <taxon>Propionibacteriaceae</taxon>
        <taxon>Propioniciclava</taxon>
    </lineage>
</organism>
<proteinExistence type="predicted"/>
<feature type="binding site" evidence="1">
    <location>
        <position position="28"/>
    </location>
    <ligand>
        <name>Zn(2+)</name>
        <dbReference type="ChEBI" id="CHEBI:29105"/>
    </ligand>
</feature>